<organism evidence="3 4">
    <name type="scientific">Shewanella insulae</name>
    <dbReference type="NCBI Taxonomy" id="2681496"/>
    <lineage>
        <taxon>Bacteria</taxon>
        <taxon>Pseudomonadati</taxon>
        <taxon>Pseudomonadota</taxon>
        <taxon>Gammaproteobacteria</taxon>
        <taxon>Alteromonadales</taxon>
        <taxon>Shewanellaceae</taxon>
        <taxon>Shewanella</taxon>
    </lineage>
</organism>
<dbReference type="PANTHER" id="PTHR12788">
    <property type="entry name" value="PROTEIN-TYROSINE SULFOTRANSFERASE 2"/>
    <property type="match status" value="1"/>
</dbReference>
<dbReference type="InterPro" id="IPR027417">
    <property type="entry name" value="P-loop_NTPase"/>
</dbReference>
<accession>A0A6L7HVG6</accession>
<proteinExistence type="predicted"/>
<keyword evidence="4" id="KW-1185">Reference proteome</keyword>
<dbReference type="Gene3D" id="3.10.450.50">
    <property type="match status" value="1"/>
</dbReference>
<dbReference type="AlphaFoldDB" id="A0A6L7HVG6"/>
<keyword evidence="1" id="KW-0808">Transferase</keyword>
<gene>
    <name evidence="3" type="ORF">GNT65_05670</name>
</gene>
<dbReference type="InterPro" id="IPR026634">
    <property type="entry name" value="TPST-like"/>
</dbReference>
<dbReference type="PANTHER" id="PTHR12788:SF10">
    <property type="entry name" value="PROTEIN-TYROSINE SULFOTRANSFERASE"/>
    <property type="match status" value="1"/>
</dbReference>
<name>A0A6L7HVG6_9GAMM</name>
<comment type="caution">
    <text evidence="3">The sequence shown here is derived from an EMBL/GenBank/DDBJ whole genome shotgun (WGS) entry which is preliminary data.</text>
</comment>
<dbReference type="GO" id="GO:0008476">
    <property type="term" value="F:protein-tyrosine sulfotransferase activity"/>
    <property type="evidence" value="ECO:0007669"/>
    <property type="project" value="InterPro"/>
</dbReference>
<dbReference type="RefSeq" id="WP_160794233.1">
    <property type="nucleotide sequence ID" value="NZ_WRPA01000003.1"/>
</dbReference>
<dbReference type="SUPFAM" id="SSF52540">
    <property type="entry name" value="P-loop containing nucleoside triphosphate hydrolases"/>
    <property type="match status" value="1"/>
</dbReference>
<sequence length="359" mass="39994">MHQSCFDRPIIIISAPRSGSTLLFELLSNSESLWTIGGESHAVIEKHKQLNITAKGFASNALDISDWDADIDQQLKADFEAALRDHQGKPYQKGLGPIRFLEKTPKNSLRIDFLDKLFPDARFIYLVRDPKENVASIMQAWRSGRFRTYPGLPGWGGDWSLLLPPGWQALKGKPLEQVACFQWCQANEHIMASLDKLPQERWHLVSYHDLVADPKGTTQKIVEFCQLPLDASLAERCEGKLPHSRYTVSAPKADKWLANYPAIAAIWPQTQACLHKVNQRLASRGISPLATELPPPPKDLPANKSTVEVSTPSRAKNKPEQANPQSTDSSSISYPNTARNAPCPCGSKLKYKACHGKLQ</sequence>
<dbReference type="Pfam" id="PF02810">
    <property type="entry name" value="SEC-C"/>
    <property type="match status" value="1"/>
</dbReference>
<evidence type="ECO:0000313" key="4">
    <source>
        <dbReference type="Proteomes" id="UP000474778"/>
    </source>
</evidence>
<feature type="compositionally biased region" description="Polar residues" evidence="2">
    <location>
        <begin position="303"/>
        <end position="339"/>
    </location>
</feature>
<dbReference type="EMBL" id="WRPA01000003">
    <property type="protein sequence ID" value="MXR68163.1"/>
    <property type="molecule type" value="Genomic_DNA"/>
</dbReference>
<protein>
    <submittedName>
        <fullName evidence="3">Zinc chelation protein SecC</fullName>
    </submittedName>
</protein>
<dbReference type="Pfam" id="PF13469">
    <property type="entry name" value="Sulfotransfer_3"/>
    <property type="match status" value="1"/>
</dbReference>
<evidence type="ECO:0000256" key="1">
    <source>
        <dbReference type="ARBA" id="ARBA00022679"/>
    </source>
</evidence>
<dbReference type="Gene3D" id="3.40.50.300">
    <property type="entry name" value="P-loop containing nucleotide triphosphate hydrolases"/>
    <property type="match status" value="1"/>
</dbReference>
<reference evidence="3 4" key="1">
    <citation type="submission" date="2019-12" db="EMBL/GenBank/DDBJ databases">
        <title>Shewanella insulae sp. nov., isolated from a tidal flat.</title>
        <authorList>
            <person name="Yoon J.-H."/>
        </authorList>
    </citation>
    <scope>NUCLEOTIDE SEQUENCE [LARGE SCALE GENOMIC DNA]</scope>
    <source>
        <strain evidence="3 4">JBTF-M18</strain>
    </source>
</reference>
<dbReference type="InterPro" id="IPR004027">
    <property type="entry name" value="SEC_C_motif"/>
</dbReference>
<evidence type="ECO:0000313" key="3">
    <source>
        <dbReference type="EMBL" id="MXR68163.1"/>
    </source>
</evidence>
<dbReference type="SUPFAM" id="SSF103642">
    <property type="entry name" value="Sec-C motif"/>
    <property type="match status" value="1"/>
</dbReference>
<feature type="region of interest" description="Disordered" evidence="2">
    <location>
        <begin position="287"/>
        <end position="349"/>
    </location>
</feature>
<dbReference type="Proteomes" id="UP000474778">
    <property type="component" value="Unassembled WGS sequence"/>
</dbReference>
<evidence type="ECO:0000256" key="2">
    <source>
        <dbReference type="SAM" id="MobiDB-lite"/>
    </source>
</evidence>